<dbReference type="EMBL" id="JAMFTS010000003">
    <property type="protein sequence ID" value="KAJ4778142.1"/>
    <property type="molecule type" value="Genomic_DNA"/>
</dbReference>
<dbReference type="GO" id="GO:0005094">
    <property type="term" value="F:Rho GDP-dissociation inhibitor activity"/>
    <property type="evidence" value="ECO:0007669"/>
    <property type="project" value="InterPro"/>
</dbReference>
<evidence type="ECO:0000256" key="1">
    <source>
        <dbReference type="ARBA" id="ARBA00004496"/>
    </source>
</evidence>
<evidence type="ECO:0000256" key="4">
    <source>
        <dbReference type="ARBA" id="ARBA00022490"/>
    </source>
</evidence>
<dbReference type="Gene3D" id="2.70.50.30">
    <property type="entry name" value="Coagulation Factor XIII, subunit A, domain 1"/>
    <property type="match status" value="1"/>
</dbReference>
<dbReference type="GO" id="GO:0005829">
    <property type="term" value="C:cytosol"/>
    <property type="evidence" value="ECO:0007669"/>
    <property type="project" value="TreeGrafter"/>
</dbReference>
<accession>A0AAV8EIV7</accession>
<comment type="similarity">
    <text evidence="2">Belongs to the Rho GDI family.</text>
</comment>
<protein>
    <submittedName>
        <fullName evidence="7">Rho gdp-dissociation inhibitor 1</fullName>
    </submittedName>
</protein>
<dbReference type="PANTHER" id="PTHR10980:SF49">
    <property type="entry name" value="RHO GDP-DISSOCIATION INHIBITOR 1-LIKE"/>
    <property type="match status" value="1"/>
</dbReference>
<dbReference type="InterPro" id="IPR014756">
    <property type="entry name" value="Ig_E-set"/>
</dbReference>
<dbReference type="PANTHER" id="PTHR10980">
    <property type="entry name" value="RHO GDP-DISSOCIATION INHIBITOR"/>
    <property type="match status" value="1"/>
</dbReference>
<feature type="region of interest" description="Disordered" evidence="5">
    <location>
        <begin position="35"/>
        <end position="69"/>
    </location>
</feature>
<name>A0AAV8EIV7_9POAL</name>
<dbReference type="FunFam" id="2.70.50.30:FF:000004">
    <property type="entry name" value="Rho GDP-dissociation inhibitor 1"/>
    <property type="match status" value="1"/>
</dbReference>
<comment type="caution">
    <text evidence="7">The sequence shown here is derived from an EMBL/GenBank/DDBJ whole genome shotgun (WGS) entry which is preliminary data.</text>
</comment>
<dbReference type="GO" id="GO:0007266">
    <property type="term" value="P:Rho protein signal transduction"/>
    <property type="evidence" value="ECO:0007669"/>
    <property type="project" value="InterPro"/>
</dbReference>
<feature type="compositionally biased region" description="Acidic residues" evidence="5">
    <location>
        <begin position="58"/>
        <end position="67"/>
    </location>
</feature>
<dbReference type="SUPFAM" id="SSF81296">
    <property type="entry name" value="E set domains"/>
    <property type="match status" value="1"/>
</dbReference>
<keyword evidence="4" id="KW-0963">Cytoplasm</keyword>
<dbReference type="PRINTS" id="PR00492">
    <property type="entry name" value="RHOGDI"/>
</dbReference>
<evidence type="ECO:0000313" key="6">
    <source>
        <dbReference type="EMBL" id="KAJ4773577.1"/>
    </source>
</evidence>
<reference evidence="7" key="1">
    <citation type="submission" date="2022-08" db="EMBL/GenBank/DDBJ databases">
        <authorList>
            <person name="Marques A."/>
        </authorList>
    </citation>
    <scope>NUCLEOTIDE SEQUENCE</scope>
    <source>
        <strain evidence="7">RhyPub2mFocal</strain>
        <tissue evidence="7">Leaves</tissue>
    </source>
</reference>
<dbReference type="GO" id="GO:0005096">
    <property type="term" value="F:GTPase activator activity"/>
    <property type="evidence" value="ECO:0007669"/>
    <property type="project" value="UniProtKB-KW"/>
</dbReference>
<comment type="subcellular location">
    <subcellularLocation>
        <location evidence="1">Cytoplasm</location>
    </subcellularLocation>
</comment>
<feature type="region of interest" description="Disordered" evidence="5">
    <location>
        <begin position="1"/>
        <end position="20"/>
    </location>
</feature>
<feature type="compositionally biased region" description="Acidic residues" evidence="5">
    <location>
        <begin position="39"/>
        <end position="50"/>
    </location>
</feature>
<keyword evidence="8" id="KW-1185">Reference proteome</keyword>
<organism evidence="7 8">
    <name type="scientific">Rhynchospora pubera</name>
    <dbReference type="NCBI Taxonomy" id="906938"/>
    <lineage>
        <taxon>Eukaryota</taxon>
        <taxon>Viridiplantae</taxon>
        <taxon>Streptophyta</taxon>
        <taxon>Embryophyta</taxon>
        <taxon>Tracheophyta</taxon>
        <taxon>Spermatophyta</taxon>
        <taxon>Magnoliopsida</taxon>
        <taxon>Liliopsida</taxon>
        <taxon>Poales</taxon>
        <taxon>Cyperaceae</taxon>
        <taxon>Cyperoideae</taxon>
        <taxon>Rhynchosporeae</taxon>
        <taxon>Rhynchospora</taxon>
    </lineage>
</organism>
<dbReference type="Pfam" id="PF02115">
    <property type="entry name" value="Rho_GDI"/>
    <property type="match status" value="1"/>
</dbReference>
<sequence length="241" mass="27124">MQMEMGYGEEEAGSSSAPLKVAQCENGNDAIASCCASEVDGEEKDEEEEERKDGSDHEEIDGEDEEHEFVPGPLLSLKDQLEKDKDDESLRKWKAKLLGCVEATDGNRETEVIFHSIGIISDGCTETMTPLPITENQNSMLFSLKEGSQYFLKLKFSVKHNLVCGLNYVNTVWKKGVRVDQSRGMLGTFAPQQEPYEHLLEEETTPSGALARGLYTAKLKFEDDDKRNHLELNYCFEIRKT</sequence>
<evidence type="ECO:0000256" key="3">
    <source>
        <dbReference type="ARBA" id="ARBA00022468"/>
    </source>
</evidence>
<keyword evidence="3" id="KW-0343">GTPase activation</keyword>
<dbReference type="Proteomes" id="UP001140206">
    <property type="component" value="Chromosome 3"/>
</dbReference>
<evidence type="ECO:0000313" key="7">
    <source>
        <dbReference type="EMBL" id="KAJ4778142.1"/>
    </source>
</evidence>
<dbReference type="InterPro" id="IPR024792">
    <property type="entry name" value="RhoGDI_dom_sf"/>
</dbReference>
<dbReference type="GO" id="GO:0016020">
    <property type="term" value="C:membrane"/>
    <property type="evidence" value="ECO:0007669"/>
    <property type="project" value="TreeGrafter"/>
</dbReference>
<evidence type="ECO:0000256" key="2">
    <source>
        <dbReference type="ARBA" id="ARBA00009758"/>
    </source>
</evidence>
<gene>
    <name evidence="6" type="ORF">LUZ62_057834</name>
    <name evidence="7" type="ORF">LUZ62_062399</name>
</gene>
<proteinExistence type="inferred from homology"/>
<evidence type="ECO:0000313" key="8">
    <source>
        <dbReference type="Proteomes" id="UP001140206"/>
    </source>
</evidence>
<evidence type="ECO:0000256" key="5">
    <source>
        <dbReference type="SAM" id="MobiDB-lite"/>
    </source>
</evidence>
<dbReference type="EMBL" id="JAMFTS010000003">
    <property type="protein sequence ID" value="KAJ4773577.1"/>
    <property type="molecule type" value="Genomic_DNA"/>
</dbReference>
<dbReference type="AlphaFoldDB" id="A0AAV8EIV7"/>
<dbReference type="InterPro" id="IPR000406">
    <property type="entry name" value="Rho_GDI"/>
</dbReference>